<evidence type="ECO:0000313" key="2">
    <source>
        <dbReference type="EMBL" id="SHO46821.1"/>
    </source>
</evidence>
<feature type="compositionally biased region" description="Polar residues" evidence="1">
    <location>
        <begin position="14"/>
        <end position="33"/>
    </location>
</feature>
<proteinExistence type="predicted"/>
<organism evidence="2 3">
    <name type="scientific">Nitrosotalea sinensis</name>
    <dbReference type="NCBI Taxonomy" id="1499975"/>
    <lineage>
        <taxon>Archaea</taxon>
        <taxon>Nitrososphaerota</taxon>
        <taxon>Nitrososphaeria</taxon>
        <taxon>Nitrosotaleales</taxon>
        <taxon>Nitrosotaleaceae</taxon>
        <taxon>Nitrosotalea</taxon>
    </lineage>
</organism>
<dbReference type="EMBL" id="FRFC01000004">
    <property type="protein sequence ID" value="SHO46821.1"/>
    <property type="molecule type" value="Genomic_DNA"/>
</dbReference>
<feature type="region of interest" description="Disordered" evidence="1">
    <location>
        <begin position="1"/>
        <end position="33"/>
    </location>
</feature>
<keyword evidence="3" id="KW-1185">Reference proteome</keyword>
<name>A0A2H1EHZ6_9ARCH</name>
<evidence type="ECO:0000256" key="1">
    <source>
        <dbReference type="SAM" id="MobiDB-lite"/>
    </source>
</evidence>
<protein>
    <submittedName>
        <fullName evidence="2">Uncharacterized protein</fullName>
    </submittedName>
</protein>
<sequence length="33" mass="3746">MSSVEFKKTKLKYPQNSTGDLRCHQSTSLNGYP</sequence>
<reference evidence="3" key="1">
    <citation type="submission" date="2016-12" db="EMBL/GenBank/DDBJ databases">
        <authorList>
            <person name="Herbold C."/>
        </authorList>
    </citation>
    <scope>NUCLEOTIDE SEQUENCE [LARGE SCALE GENOMIC DNA]</scope>
</reference>
<accession>A0A2H1EHZ6</accession>
<dbReference type="Proteomes" id="UP000232412">
    <property type="component" value="Unassembled WGS sequence"/>
</dbReference>
<dbReference type="AlphaFoldDB" id="A0A2H1EHZ6"/>
<evidence type="ECO:0000313" key="3">
    <source>
        <dbReference type="Proteomes" id="UP000232412"/>
    </source>
</evidence>
<gene>
    <name evidence="2" type="ORF">NSIN_30270</name>
</gene>